<gene>
    <name evidence="1" type="ORF">TCM_026830</name>
</gene>
<dbReference type="Proteomes" id="UP000026915">
    <property type="component" value="Chromosome 5"/>
</dbReference>
<dbReference type="InParanoid" id="A0A061FBA1"/>
<dbReference type="Gramene" id="EOY11749">
    <property type="protein sequence ID" value="EOY11749"/>
    <property type="gene ID" value="TCM_026830"/>
</dbReference>
<accession>A0A061FBA1</accession>
<protein>
    <submittedName>
        <fullName evidence="1">Uncharacterized protein</fullName>
    </submittedName>
</protein>
<organism evidence="1 2">
    <name type="scientific">Theobroma cacao</name>
    <name type="common">Cacao</name>
    <name type="synonym">Cocoa</name>
    <dbReference type="NCBI Taxonomy" id="3641"/>
    <lineage>
        <taxon>Eukaryota</taxon>
        <taxon>Viridiplantae</taxon>
        <taxon>Streptophyta</taxon>
        <taxon>Embryophyta</taxon>
        <taxon>Tracheophyta</taxon>
        <taxon>Spermatophyta</taxon>
        <taxon>Magnoliopsida</taxon>
        <taxon>eudicotyledons</taxon>
        <taxon>Gunneridae</taxon>
        <taxon>Pentapetalae</taxon>
        <taxon>rosids</taxon>
        <taxon>malvids</taxon>
        <taxon>Malvales</taxon>
        <taxon>Malvaceae</taxon>
        <taxon>Byttnerioideae</taxon>
        <taxon>Theobroma</taxon>
    </lineage>
</organism>
<reference evidence="1 2" key="1">
    <citation type="journal article" date="2013" name="Genome Biol.">
        <title>The genome sequence of the most widely cultivated cacao type and its use to identify candidate genes regulating pod color.</title>
        <authorList>
            <person name="Motamayor J.C."/>
            <person name="Mockaitis K."/>
            <person name="Schmutz J."/>
            <person name="Haiminen N."/>
            <person name="Iii D.L."/>
            <person name="Cornejo O."/>
            <person name="Findley S.D."/>
            <person name="Zheng P."/>
            <person name="Utro F."/>
            <person name="Royaert S."/>
            <person name="Saski C."/>
            <person name="Jenkins J."/>
            <person name="Podicheti R."/>
            <person name="Zhao M."/>
            <person name="Scheffler B.E."/>
            <person name="Stack J.C."/>
            <person name="Feltus F.A."/>
            <person name="Mustiga G.M."/>
            <person name="Amores F."/>
            <person name="Phillips W."/>
            <person name="Marelli J.P."/>
            <person name="May G.D."/>
            <person name="Shapiro H."/>
            <person name="Ma J."/>
            <person name="Bustamante C.D."/>
            <person name="Schnell R.J."/>
            <person name="Main D."/>
            <person name="Gilbert D."/>
            <person name="Parida L."/>
            <person name="Kuhn D.N."/>
        </authorList>
    </citation>
    <scope>NUCLEOTIDE SEQUENCE [LARGE SCALE GENOMIC DNA]</scope>
    <source>
        <strain evidence="2">cv. Matina 1-6</strain>
    </source>
</reference>
<dbReference type="HOGENOM" id="CLU_2188759_0_0_1"/>
<dbReference type="EMBL" id="CM001883">
    <property type="protein sequence ID" value="EOY11749.1"/>
    <property type="molecule type" value="Genomic_DNA"/>
</dbReference>
<evidence type="ECO:0000313" key="1">
    <source>
        <dbReference type="EMBL" id="EOY11749.1"/>
    </source>
</evidence>
<evidence type="ECO:0000313" key="2">
    <source>
        <dbReference type="Proteomes" id="UP000026915"/>
    </source>
</evidence>
<sequence length="109" mass="12515">MPCIPAHCVWTATLHPLPTFCNSVATPRFPLPKLDLSYMHFSTSCFLPTFQPERTILAMFCFEFCPGEPGWLLHCNIGYHPLNLMQGSIYQNQYNQRLNLSFLFILLGC</sequence>
<proteinExistence type="predicted"/>
<keyword evidence="2" id="KW-1185">Reference proteome</keyword>
<name>A0A061FBA1_THECC</name>
<dbReference type="AlphaFoldDB" id="A0A061FBA1"/>